<dbReference type="EMBL" id="QWGR01000005">
    <property type="protein sequence ID" value="RIJ48173.1"/>
    <property type="molecule type" value="Genomic_DNA"/>
</dbReference>
<reference evidence="1 2" key="1">
    <citation type="submission" date="2018-08" db="EMBL/GenBank/DDBJ databases">
        <title>Pallidiluteibacterium maritimus gen. nov., sp. nov., isolated from coastal sediment.</title>
        <authorList>
            <person name="Zhou L.Y."/>
        </authorList>
    </citation>
    <scope>NUCLEOTIDE SEQUENCE [LARGE SCALE GENOMIC DNA]</scope>
    <source>
        <strain evidence="1 2">XSD2</strain>
    </source>
</reference>
<protein>
    <submittedName>
        <fullName evidence="1">DUF4249 domain-containing protein</fullName>
    </submittedName>
</protein>
<dbReference type="RefSeq" id="WP_119437903.1">
    <property type="nucleotide sequence ID" value="NZ_QWGR01000005.1"/>
</dbReference>
<organism evidence="1 2">
    <name type="scientific">Maribellus luteus</name>
    <dbReference type="NCBI Taxonomy" id="2305463"/>
    <lineage>
        <taxon>Bacteria</taxon>
        <taxon>Pseudomonadati</taxon>
        <taxon>Bacteroidota</taxon>
        <taxon>Bacteroidia</taxon>
        <taxon>Marinilabiliales</taxon>
        <taxon>Prolixibacteraceae</taxon>
        <taxon>Maribellus</taxon>
    </lineage>
</organism>
<proteinExistence type="predicted"/>
<dbReference type="InterPro" id="IPR025345">
    <property type="entry name" value="DUF4249"/>
</dbReference>
<dbReference type="AlphaFoldDB" id="A0A399T2I7"/>
<gene>
    <name evidence="1" type="ORF">D1614_10580</name>
</gene>
<dbReference type="Pfam" id="PF14054">
    <property type="entry name" value="DUF4249"/>
    <property type="match status" value="1"/>
</dbReference>
<dbReference type="Proteomes" id="UP000265926">
    <property type="component" value="Unassembled WGS sequence"/>
</dbReference>
<dbReference type="OrthoDB" id="1062680at2"/>
<name>A0A399T2I7_9BACT</name>
<keyword evidence="2" id="KW-1185">Reference proteome</keyword>
<evidence type="ECO:0000313" key="2">
    <source>
        <dbReference type="Proteomes" id="UP000265926"/>
    </source>
</evidence>
<accession>A0A399T2I7</accession>
<comment type="caution">
    <text evidence="1">The sequence shown here is derived from an EMBL/GenBank/DDBJ whole genome shotgun (WGS) entry which is preliminary data.</text>
</comment>
<sequence length="357" mass="41465">MKRLIIILLMLSTILACEEIYHPDLEEVDNKLVVEAALNAELQQNTIKLYRSHGFNSENKTYPSVSGAKIYLTDNLHHKIPFIEMSNGTYLLDYKLDKSLSYQLQIELDGKIYESRMQAVPETPKLDSVYAEFTTDIKISGAANDKEDIIKEKGVRAYANINNDGQVSHYRFYARKVLLYVNHYDTLIIDNMETRPIYSWKSLYPTGSFNIAGPPEYSTEKDISKHPLEFFTSDYFRIIPDTVLFSGWIYIVHQYGLNEDTHEYYKDLNNQLDAQGRIFDPVYIQANGNIKCLTDPDEVVLGNFEISSYAESRYYLMYYPSLEKQTIRRIPKNVYIPTQGAIKNVKPEFWDSIYMSE</sequence>
<dbReference type="PROSITE" id="PS51257">
    <property type="entry name" value="PROKAR_LIPOPROTEIN"/>
    <property type="match status" value="1"/>
</dbReference>
<evidence type="ECO:0000313" key="1">
    <source>
        <dbReference type="EMBL" id="RIJ48173.1"/>
    </source>
</evidence>